<dbReference type="PANTHER" id="PTHR46455:SF2">
    <property type="entry name" value="AT24727P"/>
    <property type="match status" value="1"/>
</dbReference>
<name>A0ABN8AXI5_CHISP</name>
<reference evidence="1" key="1">
    <citation type="submission" date="2021-12" db="EMBL/GenBank/DDBJ databases">
        <authorList>
            <person name="King R."/>
        </authorList>
    </citation>
    <scope>NUCLEOTIDE SEQUENCE</scope>
</reference>
<accession>A0ABN8AXI5</accession>
<dbReference type="SUPFAM" id="SSF82199">
    <property type="entry name" value="SET domain"/>
    <property type="match status" value="1"/>
</dbReference>
<dbReference type="Proteomes" id="UP001153292">
    <property type="component" value="Chromosome 18"/>
</dbReference>
<gene>
    <name evidence="1" type="ORF">CHILSU_LOCUS4217</name>
</gene>
<evidence type="ECO:0000313" key="1">
    <source>
        <dbReference type="EMBL" id="CAH0401005.1"/>
    </source>
</evidence>
<organism evidence="1 2">
    <name type="scientific">Chilo suppressalis</name>
    <name type="common">Asiatic rice borer moth</name>
    <dbReference type="NCBI Taxonomy" id="168631"/>
    <lineage>
        <taxon>Eukaryota</taxon>
        <taxon>Metazoa</taxon>
        <taxon>Ecdysozoa</taxon>
        <taxon>Arthropoda</taxon>
        <taxon>Hexapoda</taxon>
        <taxon>Insecta</taxon>
        <taxon>Pterygota</taxon>
        <taxon>Neoptera</taxon>
        <taxon>Endopterygota</taxon>
        <taxon>Lepidoptera</taxon>
        <taxon>Glossata</taxon>
        <taxon>Ditrysia</taxon>
        <taxon>Pyraloidea</taxon>
        <taxon>Crambidae</taxon>
        <taxon>Crambinae</taxon>
        <taxon>Chilo</taxon>
    </lineage>
</organism>
<keyword evidence="2" id="KW-1185">Reference proteome</keyword>
<dbReference type="Gene3D" id="1.10.220.160">
    <property type="match status" value="1"/>
</dbReference>
<dbReference type="CDD" id="cd20071">
    <property type="entry name" value="SET_SMYD"/>
    <property type="match status" value="1"/>
</dbReference>
<dbReference type="Gene3D" id="6.10.140.2220">
    <property type="match status" value="1"/>
</dbReference>
<dbReference type="InterPro" id="IPR046341">
    <property type="entry name" value="SET_dom_sf"/>
</dbReference>
<dbReference type="EMBL" id="OU963911">
    <property type="protein sequence ID" value="CAH0401005.1"/>
    <property type="molecule type" value="Genomic_DNA"/>
</dbReference>
<dbReference type="InterPro" id="IPR053010">
    <property type="entry name" value="SET_SmydA-8"/>
</dbReference>
<dbReference type="PANTHER" id="PTHR46455">
    <property type="entry name" value="SET AND MYND DOMAIN CONTAINING, ARTHROPOD-SPECIFIC, MEMBER 4, ISOFORM A"/>
    <property type="match status" value="1"/>
</dbReference>
<dbReference type="Gene3D" id="2.170.270.10">
    <property type="entry name" value="SET domain"/>
    <property type="match status" value="1"/>
</dbReference>
<protein>
    <recommendedName>
        <fullName evidence="3">SET domain-containing protein</fullName>
    </recommendedName>
</protein>
<proteinExistence type="predicted"/>
<sequence length="520" mass="58724">MGQENAESPYEVRSSGELGRYLAAARDLSPDDLVLTERPLVFGPKAMPDPEASVPCVGCYKPVYTDVGERCPKCGWPVCSGYCPGLKDPRHHGVECHILSARPDCVLNDMANYYRHDALLPLRCALLQTVDPDKWKKLLEMQSHMECRIPGTEAYDEANEFIVEYLMNHFIAKLDNDTKKKYLPEISAALIHRMCGIIATNALEIRLPEGAELLALYTNTCIMEHSCIPNTKHTFTQTAKNKDELYKITVKVAIPIEKGYHISTMYSHALWGTQARRQHLKDTKYFACRCQRCSDPTELGTFLSAMKCLGDGYACDGIHLPEDPLDDETEWACNKCRIKIDNSQVNMLISQMGEEVDNVQMMGGSPIMLENLLCRLSTYLHPNHYHLYSIKHSLVQLYGRQPGYTTQEILDKKIKMCRDLINITKKLDPGNARLSLYNAVLQHELHSALVMKSQKANIDGTQVKDENLKSLLVEAKAALNVALSALKDDLEETSGKKLYEVILKSKMEFERLCQKKNVTC</sequence>
<evidence type="ECO:0008006" key="3">
    <source>
        <dbReference type="Google" id="ProtNLM"/>
    </source>
</evidence>
<evidence type="ECO:0000313" key="2">
    <source>
        <dbReference type="Proteomes" id="UP001153292"/>
    </source>
</evidence>